<organism evidence="2">
    <name type="scientific">Siphoviridae sp. ctbgC51</name>
    <dbReference type="NCBI Taxonomy" id="2827901"/>
    <lineage>
        <taxon>Viruses</taxon>
        <taxon>Duplodnaviria</taxon>
        <taxon>Heunggongvirae</taxon>
        <taxon>Uroviricota</taxon>
        <taxon>Caudoviricetes</taxon>
    </lineage>
</organism>
<evidence type="ECO:0000256" key="1">
    <source>
        <dbReference type="SAM" id="MobiDB-lite"/>
    </source>
</evidence>
<sequence>MVIFKGKGHSVKQYCRYCANAFLQDDDMIWCEPKDEIRTDRQITRLNRCPHFEFCSIDVLNPEREYRPVEKRREAQKKEPDMEQTTMFGGLEWEKRK</sequence>
<proteinExistence type="predicted"/>
<evidence type="ECO:0000313" key="2">
    <source>
        <dbReference type="EMBL" id="DAF61851.1"/>
    </source>
</evidence>
<protein>
    <submittedName>
        <fullName evidence="2">Uncharacterized protein</fullName>
    </submittedName>
</protein>
<accession>A0A8S5TFP3</accession>
<feature type="compositionally biased region" description="Basic and acidic residues" evidence="1">
    <location>
        <begin position="69"/>
        <end position="81"/>
    </location>
</feature>
<name>A0A8S5TFP3_9CAUD</name>
<feature type="region of interest" description="Disordered" evidence="1">
    <location>
        <begin position="69"/>
        <end position="97"/>
    </location>
</feature>
<reference evidence="2" key="1">
    <citation type="journal article" date="2021" name="Proc. Natl. Acad. Sci. U.S.A.">
        <title>A Catalog of Tens of Thousands of Viruses from Human Metagenomes Reveals Hidden Associations with Chronic Diseases.</title>
        <authorList>
            <person name="Tisza M.J."/>
            <person name="Buck C.B."/>
        </authorList>
    </citation>
    <scope>NUCLEOTIDE SEQUENCE</scope>
    <source>
        <strain evidence="2">CtbgC51</strain>
    </source>
</reference>
<dbReference type="EMBL" id="BK032817">
    <property type="protein sequence ID" value="DAF61851.1"/>
    <property type="molecule type" value="Genomic_DNA"/>
</dbReference>